<dbReference type="EMBL" id="SDIL01000045">
    <property type="protein sequence ID" value="RXK38601.1"/>
    <property type="molecule type" value="Genomic_DNA"/>
</dbReference>
<feature type="compositionally biased region" description="Low complexity" evidence="3">
    <location>
        <begin position="106"/>
        <end position="120"/>
    </location>
</feature>
<organism evidence="5 6">
    <name type="scientific">Tremella mesenterica</name>
    <name type="common">Jelly fungus</name>
    <dbReference type="NCBI Taxonomy" id="5217"/>
    <lineage>
        <taxon>Eukaryota</taxon>
        <taxon>Fungi</taxon>
        <taxon>Dikarya</taxon>
        <taxon>Basidiomycota</taxon>
        <taxon>Agaricomycotina</taxon>
        <taxon>Tremellomycetes</taxon>
        <taxon>Tremellales</taxon>
        <taxon>Tremellaceae</taxon>
        <taxon>Tremella</taxon>
    </lineage>
</organism>
<comment type="subcellular location">
    <subcellularLocation>
        <location evidence="1">Nucleus</location>
    </subcellularLocation>
</comment>
<dbReference type="InterPro" id="IPR025151">
    <property type="entry name" value="ELYS_dom"/>
</dbReference>
<dbReference type="Pfam" id="PF13934">
    <property type="entry name" value="ELYS"/>
    <property type="match status" value="2"/>
</dbReference>
<gene>
    <name evidence="5" type="ORF">M231_04107</name>
</gene>
<protein>
    <recommendedName>
        <fullName evidence="4">ELYS-like domain-containing protein</fullName>
    </recommendedName>
</protein>
<dbReference type="InParanoid" id="A0A4Q1BLC8"/>
<feature type="compositionally biased region" description="Polar residues" evidence="3">
    <location>
        <begin position="702"/>
        <end position="719"/>
    </location>
</feature>
<comment type="caution">
    <text evidence="5">The sequence shown here is derived from an EMBL/GenBank/DDBJ whole genome shotgun (WGS) entry which is preliminary data.</text>
</comment>
<evidence type="ECO:0000313" key="5">
    <source>
        <dbReference type="EMBL" id="RXK38601.1"/>
    </source>
</evidence>
<name>A0A4Q1BLC8_TREME</name>
<feature type="compositionally biased region" description="Basic residues" evidence="3">
    <location>
        <begin position="733"/>
        <end position="742"/>
    </location>
</feature>
<feature type="domain" description="ELYS-like" evidence="4">
    <location>
        <begin position="38"/>
        <end position="93"/>
    </location>
</feature>
<evidence type="ECO:0000256" key="3">
    <source>
        <dbReference type="SAM" id="MobiDB-lite"/>
    </source>
</evidence>
<dbReference type="OrthoDB" id="20729at2759"/>
<dbReference type="AlphaFoldDB" id="A0A4Q1BLC8"/>
<sequence length="801" mass="89467">MDELPHSILRHFDISFSPYTSEVVQAITLRRGRYPEGKLFLDRLLELANVDGQTLYPPTSPAGLRRLLHAIHSSPVDRLKRDCFFYYLLKDFPSTGIPNGHKVSQDDANGDSSSGDVSNDGMVTDDPHYLSDVVEYHTGMGEVGKEEGEEDKAEEFARRKGLPRVWRVFMDGYWNLDHERWEDAVHHLSDPAITSLNFTSTILQALSTLPPSALSLSLIHKFLTSVHPPLITIEENLLRLFSLAHVSSLSTALNQLRILPLDKSRLFSSLLCWLFGIPDISCGSDTPTVQTRLLKELIHLPLLEEEQSHLIEFLHHPPKRMSRDTKESLADLVTLRLVHTGQYSESLQLDKDLAGGIGNEEERYRRREMVREFIGILPEAQKRVLMLDSYSYSYPSNTSLSTIPSTTPVSILSNKQFDTTINPGDVKQNGHRLVEPQISTTTLNGHGETDVEMSMSDTWISIPHPNSTLMKDDQPETSKSIKDLQISGLSDRPNSSSIGLGISKTISLQSRNRAASPFSGPPKFATSGSNSPIKTRVASGSPFTLPKSIQDDTTPTKKIPKTRKIINDDLPSEHVNTTSGHIPNQPFTHTLPTPKIMTTKHVEPMTNLPPRSSSIQHAPSKIIEDQEEKNHFKEVGDSSKQQRRSTRSSKPKSHHEPILQETDIETIQSKRVQHEEEDDDTVFMPGSFSPPSPPSKTRRVTRATSEIPNTRNSRATRSMSRALEDEEPNCPSKRQRGKHKARASIASMETVLETPAVRRSTRRATTQDPSERGSPPPVVGTIPRARRGRGGTATPRARRKA</sequence>
<evidence type="ECO:0000313" key="6">
    <source>
        <dbReference type="Proteomes" id="UP000289152"/>
    </source>
</evidence>
<evidence type="ECO:0000259" key="4">
    <source>
        <dbReference type="Pfam" id="PF13934"/>
    </source>
</evidence>
<evidence type="ECO:0000256" key="2">
    <source>
        <dbReference type="ARBA" id="ARBA00023242"/>
    </source>
</evidence>
<accession>A0A4Q1BLC8</accession>
<dbReference type="VEuPathDB" id="FungiDB:TREMEDRAFT_73834"/>
<dbReference type="STRING" id="5217.A0A4Q1BLC8"/>
<keyword evidence="2" id="KW-0539">Nucleus</keyword>
<keyword evidence="6" id="KW-1185">Reference proteome</keyword>
<dbReference type="Proteomes" id="UP000289152">
    <property type="component" value="Unassembled WGS sequence"/>
</dbReference>
<feature type="compositionally biased region" description="Basic and acidic residues" evidence="3">
    <location>
        <begin position="626"/>
        <end position="637"/>
    </location>
</feature>
<feature type="region of interest" description="Disordered" evidence="3">
    <location>
        <begin position="512"/>
        <end position="593"/>
    </location>
</feature>
<feature type="region of interest" description="Disordered" evidence="3">
    <location>
        <begin position="98"/>
        <end position="120"/>
    </location>
</feature>
<feature type="compositionally biased region" description="Polar residues" evidence="3">
    <location>
        <begin position="574"/>
        <end position="591"/>
    </location>
</feature>
<feature type="domain" description="ELYS-like" evidence="4">
    <location>
        <begin position="145"/>
        <end position="316"/>
    </location>
</feature>
<proteinExistence type="predicted"/>
<evidence type="ECO:0000256" key="1">
    <source>
        <dbReference type="ARBA" id="ARBA00004123"/>
    </source>
</evidence>
<feature type="region of interest" description="Disordered" evidence="3">
    <location>
        <begin position="626"/>
        <end position="801"/>
    </location>
</feature>
<reference evidence="5 6" key="1">
    <citation type="submission" date="2016-06" db="EMBL/GenBank/DDBJ databases">
        <title>Evolution of pathogenesis and genome organization in the Tremellales.</title>
        <authorList>
            <person name="Cuomo C."/>
            <person name="Litvintseva A."/>
            <person name="Heitman J."/>
            <person name="Chen Y."/>
            <person name="Sun S."/>
            <person name="Springer D."/>
            <person name="Dromer F."/>
            <person name="Young S."/>
            <person name="Zeng Q."/>
            <person name="Chapman S."/>
            <person name="Gujja S."/>
            <person name="Saif S."/>
            <person name="Birren B."/>
        </authorList>
    </citation>
    <scope>NUCLEOTIDE SEQUENCE [LARGE SCALE GENOMIC DNA]</scope>
    <source>
        <strain evidence="5 6">ATCC 28783</strain>
    </source>
</reference>
<dbReference type="GO" id="GO:0005634">
    <property type="term" value="C:nucleus"/>
    <property type="evidence" value="ECO:0007669"/>
    <property type="project" value="UniProtKB-SubCell"/>
</dbReference>
<feature type="compositionally biased region" description="Basic residues" evidence="3">
    <location>
        <begin position="641"/>
        <end position="653"/>
    </location>
</feature>